<comment type="similarity">
    <text evidence="1">Belongs to the N(4)/N(6)-methyltransferase family.</text>
</comment>
<dbReference type="OrthoDB" id="9805629at2"/>
<dbReference type="AlphaFoldDB" id="A0A4Z1QR83"/>
<dbReference type="GO" id="GO:0043565">
    <property type="term" value="F:sequence-specific DNA binding"/>
    <property type="evidence" value="ECO:0007669"/>
    <property type="project" value="TreeGrafter"/>
</dbReference>
<keyword evidence="7" id="KW-0614">Plasmid</keyword>
<organism evidence="7 8">
    <name type="scientific">Agrobacterium salinitolerans</name>
    <dbReference type="NCBI Taxonomy" id="1183413"/>
    <lineage>
        <taxon>Bacteria</taxon>
        <taxon>Pseudomonadati</taxon>
        <taxon>Pseudomonadota</taxon>
        <taxon>Alphaproteobacteria</taxon>
        <taxon>Hyphomicrobiales</taxon>
        <taxon>Rhizobiaceae</taxon>
        <taxon>Rhizobium/Agrobacterium group</taxon>
        <taxon>Agrobacterium</taxon>
    </lineage>
</organism>
<comment type="catalytic activity">
    <reaction evidence="6">
        <text>a 2'-deoxyadenosine in DNA + S-adenosyl-L-methionine = an N(6)-methyl-2'-deoxyadenosine in DNA + S-adenosyl-L-homocysteine + H(+)</text>
        <dbReference type="Rhea" id="RHEA:15197"/>
        <dbReference type="Rhea" id="RHEA-COMP:12418"/>
        <dbReference type="Rhea" id="RHEA-COMP:12419"/>
        <dbReference type="ChEBI" id="CHEBI:15378"/>
        <dbReference type="ChEBI" id="CHEBI:57856"/>
        <dbReference type="ChEBI" id="CHEBI:59789"/>
        <dbReference type="ChEBI" id="CHEBI:90615"/>
        <dbReference type="ChEBI" id="CHEBI:90616"/>
        <dbReference type="EC" id="2.1.1.72"/>
    </reaction>
</comment>
<dbReference type="EC" id="2.1.1.72" evidence="2"/>
<dbReference type="SUPFAM" id="SSF53335">
    <property type="entry name" value="S-adenosyl-L-methionine-dependent methyltransferases"/>
    <property type="match status" value="1"/>
</dbReference>
<dbReference type="RefSeq" id="WP_137409483.1">
    <property type="nucleotide sequence ID" value="NZ_CP109971.1"/>
</dbReference>
<geneLocation type="plasmid" evidence="7 8">
    <name>pAtCFBP5507b</name>
</geneLocation>
<keyword evidence="3 7" id="KW-0489">Methyltransferase</keyword>
<name>A0A4Z1QR83_9HYPH</name>
<evidence type="ECO:0000256" key="6">
    <source>
        <dbReference type="ARBA" id="ARBA00047942"/>
    </source>
</evidence>
<dbReference type="KEGG" id="asal:CFBP5507_26070"/>
<keyword evidence="5" id="KW-0949">S-adenosyl-L-methionine</keyword>
<dbReference type="GO" id="GO:0009007">
    <property type="term" value="F:site-specific DNA-methyltransferase (adenine-specific) activity"/>
    <property type="evidence" value="ECO:0007669"/>
    <property type="project" value="UniProtKB-EC"/>
</dbReference>
<gene>
    <name evidence="7" type="ORF">CFBP5507_26070</name>
</gene>
<dbReference type="PIRSF" id="PIRSF000398">
    <property type="entry name" value="M_m6A_EcoRV"/>
    <property type="match status" value="1"/>
</dbReference>
<dbReference type="InterPro" id="IPR012327">
    <property type="entry name" value="MeTrfase_D12"/>
</dbReference>
<dbReference type="Pfam" id="PF02086">
    <property type="entry name" value="MethyltransfD12"/>
    <property type="match status" value="1"/>
</dbReference>
<evidence type="ECO:0000256" key="1">
    <source>
        <dbReference type="ARBA" id="ARBA00006594"/>
    </source>
</evidence>
<dbReference type="Proteomes" id="UP000298735">
    <property type="component" value="Plasmid pAtCFBP5507b"/>
</dbReference>
<dbReference type="REBASE" id="670472">
    <property type="entry name" value="M.Asa5507ORF26070P"/>
</dbReference>
<evidence type="ECO:0000256" key="2">
    <source>
        <dbReference type="ARBA" id="ARBA00011900"/>
    </source>
</evidence>
<dbReference type="GO" id="GO:0006298">
    <property type="term" value="P:mismatch repair"/>
    <property type="evidence" value="ECO:0007669"/>
    <property type="project" value="TreeGrafter"/>
</dbReference>
<accession>A0A4Z1QR83</accession>
<evidence type="ECO:0000256" key="3">
    <source>
        <dbReference type="ARBA" id="ARBA00022603"/>
    </source>
</evidence>
<evidence type="ECO:0000256" key="5">
    <source>
        <dbReference type="ARBA" id="ARBA00022691"/>
    </source>
</evidence>
<dbReference type="PRINTS" id="PR00505">
    <property type="entry name" value="D12N6MTFRASE"/>
</dbReference>
<evidence type="ECO:0000313" key="8">
    <source>
        <dbReference type="Proteomes" id="UP000298735"/>
    </source>
</evidence>
<dbReference type="InterPro" id="IPR023095">
    <property type="entry name" value="Ade_MeTrfase_dom_2"/>
</dbReference>
<dbReference type="Gene3D" id="3.40.50.150">
    <property type="entry name" value="Vaccinia Virus protein VP39"/>
    <property type="match status" value="1"/>
</dbReference>
<dbReference type="PANTHER" id="PTHR30481:SF4">
    <property type="entry name" value="SITE-SPECIFIC DNA-METHYLTRANSFERASE (ADENINE-SPECIFIC)"/>
    <property type="match status" value="1"/>
</dbReference>
<reference evidence="7" key="1">
    <citation type="submission" date="2022-10" db="EMBL/GenBank/DDBJ databases">
        <title>Complete genome sequence of Agrobacterium salinitolerans CFBP5507.</title>
        <authorList>
            <person name="Tchabashvili S."/>
            <person name="Yen H.-C."/>
            <person name="Haryono M."/>
            <person name="Lin Y.-C."/>
            <person name="Lai E.-M."/>
            <person name="Kuo C.-H."/>
        </authorList>
    </citation>
    <scope>NUCLEOTIDE SEQUENCE</scope>
    <source>
        <strain evidence="7">CFBP5507</strain>
        <plasmid evidence="7">pAtCFBP5507b</plasmid>
    </source>
</reference>
<dbReference type="Gene3D" id="1.10.1020.10">
    <property type="entry name" value="Adenine-specific Methyltransferase, Domain 2"/>
    <property type="match status" value="1"/>
</dbReference>
<evidence type="ECO:0000256" key="4">
    <source>
        <dbReference type="ARBA" id="ARBA00022679"/>
    </source>
</evidence>
<dbReference type="InterPro" id="IPR029063">
    <property type="entry name" value="SAM-dependent_MTases_sf"/>
</dbReference>
<evidence type="ECO:0000313" key="7">
    <source>
        <dbReference type="EMBL" id="UYZ11180.1"/>
    </source>
</evidence>
<protein>
    <recommendedName>
        <fullName evidence="2">site-specific DNA-methyltransferase (adenine-specific)</fullName>
        <ecNumber evidence="2">2.1.1.72</ecNumber>
    </recommendedName>
</protein>
<dbReference type="GO" id="GO:0032259">
    <property type="term" value="P:methylation"/>
    <property type="evidence" value="ECO:0007669"/>
    <property type="project" value="UniProtKB-KW"/>
</dbReference>
<keyword evidence="4" id="KW-0808">Transferase</keyword>
<sequence length="279" mass="31699">MQNLFQFSEVRPVSPPAAYLGGKKQLAGRIAALLEQIPHDLYVEPFTGMGGVFFRRRLVPRAEVINDISGDVTTLFRILQRHLPQLMEVMKFQITSRREFERLAACDPTTLTDLDRSARFLYLQKLAFGGKISGRTFGVDTTGGARFNVTRLTPILEEVHERLAGVVIECLDWRTLIERYDRPGAMFYLDPPYFGCENDYGKNVFKRDDFAEMAERLSTIKGRFMISLNDRPEVREIFGRYPMTPVSLTYTIRGGEGKEVGEVVILDGKEPAIPNLPLL</sequence>
<dbReference type="EMBL" id="CP109971">
    <property type="protein sequence ID" value="UYZ11180.1"/>
    <property type="molecule type" value="Genomic_DNA"/>
</dbReference>
<dbReference type="GO" id="GO:0009307">
    <property type="term" value="P:DNA restriction-modification system"/>
    <property type="evidence" value="ECO:0007669"/>
    <property type="project" value="InterPro"/>
</dbReference>
<dbReference type="PANTHER" id="PTHR30481">
    <property type="entry name" value="DNA ADENINE METHYLASE"/>
    <property type="match status" value="1"/>
</dbReference>
<dbReference type="InterPro" id="IPR012263">
    <property type="entry name" value="M_m6A_EcoRV"/>
</dbReference>
<proteinExistence type="inferred from homology"/>
<dbReference type="GO" id="GO:1904047">
    <property type="term" value="F:S-adenosyl-L-methionine binding"/>
    <property type="evidence" value="ECO:0007669"/>
    <property type="project" value="TreeGrafter"/>
</dbReference>